<protein>
    <submittedName>
        <fullName evidence="1">Uncharacterized protein</fullName>
    </submittedName>
</protein>
<accession>A0A0K0DS65</accession>
<evidence type="ECO:0000313" key="1">
    <source>
        <dbReference type="WBParaSite" id="SSTP_0000007300.1"/>
    </source>
</evidence>
<organism evidence="1">
    <name type="scientific">Strongyloides stercoralis</name>
    <name type="common">Threadworm</name>
    <dbReference type="NCBI Taxonomy" id="6248"/>
    <lineage>
        <taxon>Eukaryota</taxon>
        <taxon>Metazoa</taxon>
        <taxon>Ecdysozoa</taxon>
        <taxon>Nematoda</taxon>
        <taxon>Chromadorea</taxon>
        <taxon>Rhabditida</taxon>
        <taxon>Tylenchina</taxon>
        <taxon>Panagrolaimomorpha</taxon>
        <taxon>Strongyloidoidea</taxon>
        <taxon>Strongyloididae</taxon>
        <taxon>Strongyloides</taxon>
    </lineage>
</organism>
<dbReference type="WBParaSite" id="SSTP_0000007300.1">
    <property type="protein sequence ID" value="SSTP_0000007300.1"/>
    <property type="gene ID" value="SSTP_0000007300"/>
</dbReference>
<proteinExistence type="predicted"/>
<sequence length="66" mass="7644">MLVTIRNPNIIVVVLEAVVQLELNLEHKSFSERNCRLLFYWSRIRNSETLLKRTGNCCLIGIVSRA</sequence>
<dbReference type="AlphaFoldDB" id="A0A0K0DS65"/>
<name>A0A0K0DS65_STRER</name>
<reference evidence="1" key="1">
    <citation type="submission" date="2015-08" db="UniProtKB">
        <authorList>
            <consortium name="WormBaseParasite"/>
        </authorList>
    </citation>
    <scope>IDENTIFICATION</scope>
</reference>